<evidence type="ECO:0000313" key="1">
    <source>
        <dbReference type="EMBL" id="ERF74883.1"/>
    </source>
</evidence>
<dbReference type="EMBL" id="KE720863">
    <property type="protein sequence ID" value="ERF74883.1"/>
    <property type="molecule type" value="Genomic_DNA"/>
</dbReference>
<organism evidence="1 2">
    <name type="scientific">Endocarpon pusillum (strain Z07020 / HMAS-L-300199)</name>
    <name type="common">Lichen-forming fungus</name>
    <dbReference type="NCBI Taxonomy" id="1263415"/>
    <lineage>
        <taxon>Eukaryota</taxon>
        <taxon>Fungi</taxon>
        <taxon>Dikarya</taxon>
        <taxon>Ascomycota</taxon>
        <taxon>Pezizomycotina</taxon>
        <taxon>Eurotiomycetes</taxon>
        <taxon>Chaetothyriomycetidae</taxon>
        <taxon>Verrucariales</taxon>
        <taxon>Verrucariaceae</taxon>
        <taxon>Endocarpon</taxon>
    </lineage>
</organism>
<dbReference type="Proteomes" id="UP000019373">
    <property type="component" value="Unassembled WGS sequence"/>
</dbReference>
<accession>U1GR89</accession>
<evidence type="ECO:0008006" key="3">
    <source>
        <dbReference type="Google" id="ProtNLM"/>
    </source>
</evidence>
<dbReference type="RefSeq" id="XP_007787785.1">
    <property type="nucleotide sequence ID" value="XM_007789595.1"/>
</dbReference>
<proteinExistence type="predicted"/>
<sequence length="161" mass="18019">MPVSNEDIDDLVDRAVREIRAAREEGKRSTVVAKARELGIYKDCIHRRLRGDDLVDRAVREIRAAKEEGERSTVAAKARELGIHKDRIHRRLKGIGSRIGRKAANPKLSAIQEASLIRYILSLDEIGHSIQYNQISNIANAILLQDYTTNTPAPSIGSKWA</sequence>
<protein>
    <recommendedName>
        <fullName evidence="3">HTH psq-type domain-containing protein</fullName>
    </recommendedName>
</protein>
<keyword evidence="2" id="KW-1185">Reference proteome</keyword>
<evidence type="ECO:0000313" key="2">
    <source>
        <dbReference type="Proteomes" id="UP000019373"/>
    </source>
</evidence>
<gene>
    <name evidence="1" type="ORF">EPUS_09422</name>
</gene>
<reference evidence="2" key="1">
    <citation type="journal article" date="2014" name="BMC Genomics">
        <title>Genome characteristics reveal the impact of lichenization on lichen-forming fungus Endocarpon pusillum Hedwig (Verrucariales, Ascomycota).</title>
        <authorList>
            <person name="Wang Y.-Y."/>
            <person name="Liu B."/>
            <person name="Zhang X.-Y."/>
            <person name="Zhou Q.-M."/>
            <person name="Zhang T."/>
            <person name="Li H."/>
            <person name="Yu Y.-F."/>
            <person name="Zhang X.-L."/>
            <person name="Hao X.-Y."/>
            <person name="Wang M."/>
            <person name="Wang L."/>
            <person name="Wei J.-C."/>
        </authorList>
    </citation>
    <scope>NUCLEOTIDE SEQUENCE [LARGE SCALE GENOMIC DNA]</scope>
    <source>
        <strain evidence="2">Z07020 / HMAS-L-300199</strain>
    </source>
</reference>
<dbReference type="OrthoDB" id="4207519at2759"/>
<name>U1GR89_ENDPU</name>
<dbReference type="AlphaFoldDB" id="U1GR89"/>
<dbReference type="GeneID" id="19244237"/>
<dbReference type="HOGENOM" id="CLU_1643693_0_0_1"/>